<accession>A0AC61RBH9</accession>
<keyword evidence="2" id="KW-1185">Reference proteome</keyword>
<sequence length="369" mass="39693">MTEQDTNNTVELEPQPKTIIQENAHKSMTIGLVGNYADTDETRFLLTPEGSGLLTSSDIRILMEKGAATDISFPDSAYREFGVEIVSREEALQADIVLSYQPLHTKDVKKMKKGATLLTMMGSALFEAPVIKALLERHITTGCLDQMLSYNDEPVFANVIDEIDGRGAIIYAQEFLSYVGGGKGVLLAGVAGINPCEILIIGDGNIAYAAAKAAMAAGAYVTLMNNDISALQVAKECCGDMLNTIAIHPKVLYNKVKSADVILIGQCTRPFEFPKNLSVALKDSVYVLNFDETHPSISVPRTVAMALSNILVNFFGDALIKGGFENMIATTPGVQCGIITYHGKLVDKLVASCINMTSVDIKVMIAATN</sequence>
<dbReference type="EMBL" id="SRYB01000025">
    <property type="protein sequence ID" value="TGY77431.1"/>
    <property type="molecule type" value="Genomic_DNA"/>
</dbReference>
<evidence type="ECO:0000313" key="2">
    <source>
        <dbReference type="Proteomes" id="UP000306319"/>
    </source>
</evidence>
<name>A0AC61RBH9_9BACT</name>
<dbReference type="Proteomes" id="UP000306319">
    <property type="component" value="Unassembled WGS sequence"/>
</dbReference>
<protein>
    <submittedName>
        <fullName evidence="1">Uncharacterized protein</fullName>
    </submittedName>
</protein>
<evidence type="ECO:0000313" key="1">
    <source>
        <dbReference type="EMBL" id="TGY77431.1"/>
    </source>
</evidence>
<reference evidence="1" key="1">
    <citation type="submission" date="2019-04" db="EMBL/GenBank/DDBJ databases">
        <title>Microbes associate with the intestines of laboratory mice.</title>
        <authorList>
            <person name="Navarre W."/>
            <person name="Wong E."/>
            <person name="Huang K."/>
            <person name="Tropini C."/>
            <person name="Ng K."/>
            <person name="Yu B."/>
        </authorList>
    </citation>
    <scope>NUCLEOTIDE SEQUENCE</scope>
    <source>
        <strain evidence="1">NM04_E33</strain>
    </source>
</reference>
<comment type="caution">
    <text evidence="1">The sequence shown here is derived from an EMBL/GenBank/DDBJ whole genome shotgun (WGS) entry which is preliminary data.</text>
</comment>
<proteinExistence type="predicted"/>
<gene>
    <name evidence="1" type="ORF">E5331_14700</name>
</gene>
<organism evidence="1 2">
    <name type="scientific">Lepagella muris</name>
    <dbReference type="NCBI Taxonomy" id="3032870"/>
    <lineage>
        <taxon>Bacteria</taxon>
        <taxon>Pseudomonadati</taxon>
        <taxon>Bacteroidota</taxon>
        <taxon>Bacteroidia</taxon>
        <taxon>Bacteroidales</taxon>
        <taxon>Muribaculaceae</taxon>
        <taxon>Lepagella</taxon>
    </lineage>
</organism>